<gene>
    <name evidence="2" type="ORF">EDC38_1318</name>
</gene>
<dbReference type="Proteomes" id="UP000273643">
    <property type="component" value="Unassembled WGS sequence"/>
</dbReference>
<comment type="caution">
    <text evidence="2">The sequence shown here is derived from an EMBL/GenBank/DDBJ whole genome shotgun (WGS) entry which is preliminary data.</text>
</comment>
<dbReference type="EMBL" id="RJUK01000001">
    <property type="protein sequence ID" value="ROQ20705.1"/>
    <property type="molecule type" value="Genomic_DNA"/>
</dbReference>
<keyword evidence="3" id="KW-1185">Reference proteome</keyword>
<reference evidence="2 3" key="1">
    <citation type="submission" date="2018-11" db="EMBL/GenBank/DDBJ databases">
        <title>Genomic Encyclopedia of Type Strains, Phase IV (KMG-IV): sequencing the most valuable type-strain genomes for metagenomic binning, comparative biology and taxonomic classification.</title>
        <authorList>
            <person name="Goeker M."/>
        </authorList>
    </citation>
    <scope>NUCLEOTIDE SEQUENCE [LARGE SCALE GENOMIC DNA]</scope>
    <source>
        <strain evidence="2 3">DSM 16974</strain>
    </source>
</reference>
<dbReference type="AlphaFoldDB" id="A0A3N1NWX3"/>
<dbReference type="RefSeq" id="WP_123637812.1">
    <property type="nucleotide sequence ID" value="NZ_JBHYFO010000004.1"/>
</dbReference>
<dbReference type="Pfam" id="PF19661">
    <property type="entry name" value="DUF6164"/>
    <property type="match status" value="1"/>
</dbReference>
<organism evidence="2 3">
    <name type="scientific">Marinimicrobium koreense</name>
    <dbReference type="NCBI Taxonomy" id="306545"/>
    <lineage>
        <taxon>Bacteria</taxon>
        <taxon>Pseudomonadati</taxon>
        <taxon>Pseudomonadota</taxon>
        <taxon>Gammaproteobacteria</taxon>
        <taxon>Cellvibrionales</taxon>
        <taxon>Cellvibrionaceae</taxon>
        <taxon>Marinimicrobium</taxon>
    </lineage>
</organism>
<sequence>MGQLLFKLNQVPDDEAQEVRQLLADHDFATYETHAGFWGLGVSAIWLTHPEQLPEAKALLADYQARRLDQQRALREEREAAGEQPTLWQRAAAAPLRFTALVIAIGVILTLSILPFVALIGQ</sequence>
<protein>
    <recommendedName>
        <fullName evidence="4">Signal transducing protein</fullName>
    </recommendedName>
</protein>
<dbReference type="OrthoDB" id="5569385at2"/>
<evidence type="ECO:0008006" key="4">
    <source>
        <dbReference type="Google" id="ProtNLM"/>
    </source>
</evidence>
<accession>A0A3N1NWX3</accession>
<keyword evidence="1" id="KW-0812">Transmembrane</keyword>
<evidence type="ECO:0000313" key="3">
    <source>
        <dbReference type="Proteomes" id="UP000273643"/>
    </source>
</evidence>
<evidence type="ECO:0000313" key="2">
    <source>
        <dbReference type="EMBL" id="ROQ20705.1"/>
    </source>
</evidence>
<keyword evidence="1" id="KW-0472">Membrane</keyword>
<dbReference type="InterPro" id="IPR046162">
    <property type="entry name" value="DUF6164"/>
</dbReference>
<feature type="transmembrane region" description="Helical" evidence="1">
    <location>
        <begin position="98"/>
        <end position="120"/>
    </location>
</feature>
<keyword evidence="1" id="KW-1133">Transmembrane helix</keyword>
<evidence type="ECO:0000256" key="1">
    <source>
        <dbReference type="SAM" id="Phobius"/>
    </source>
</evidence>
<proteinExistence type="predicted"/>
<name>A0A3N1NWX3_9GAMM</name>